<dbReference type="PANTHER" id="PTHR32444">
    <property type="entry name" value="BULB-TYPE LECTIN DOMAIN-CONTAINING PROTEIN"/>
    <property type="match status" value="1"/>
</dbReference>
<gene>
    <name evidence="5" type="ORF">QYE76_007272</name>
</gene>
<evidence type="ECO:0000256" key="3">
    <source>
        <dbReference type="SAM" id="Phobius"/>
    </source>
</evidence>
<keyword evidence="2" id="KW-1015">Disulfide bond</keyword>
<keyword evidence="1" id="KW-0732">Signal</keyword>
<dbReference type="InterPro" id="IPR000858">
    <property type="entry name" value="S_locus_glycoprot_dom"/>
</dbReference>
<dbReference type="AlphaFoldDB" id="A0AAD8W300"/>
<keyword evidence="6" id="KW-1185">Reference proteome</keyword>
<evidence type="ECO:0000313" key="5">
    <source>
        <dbReference type="EMBL" id="KAK1632957.1"/>
    </source>
</evidence>
<feature type="domain" description="Apple" evidence="4">
    <location>
        <begin position="181"/>
        <end position="269"/>
    </location>
</feature>
<dbReference type="Pfam" id="PF00954">
    <property type="entry name" value="S_locus_glycop"/>
    <property type="match status" value="1"/>
</dbReference>
<feature type="transmembrane region" description="Helical" evidence="3">
    <location>
        <begin position="286"/>
        <end position="306"/>
    </location>
</feature>
<evidence type="ECO:0000256" key="2">
    <source>
        <dbReference type="ARBA" id="ARBA00023157"/>
    </source>
</evidence>
<name>A0AAD8W300_LOLMU</name>
<dbReference type="Pfam" id="PF08276">
    <property type="entry name" value="PAN_2"/>
    <property type="match status" value="1"/>
</dbReference>
<organism evidence="5 6">
    <name type="scientific">Lolium multiflorum</name>
    <name type="common">Italian ryegrass</name>
    <name type="synonym">Lolium perenne subsp. multiflorum</name>
    <dbReference type="NCBI Taxonomy" id="4521"/>
    <lineage>
        <taxon>Eukaryota</taxon>
        <taxon>Viridiplantae</taxon>
        <taxon>Streptophyta</taxon>
        <taxon>Embryophyta</taxon>
        <taxon>Tracheophyta</taxon>
        <taxon>Spermatophyta</taxon>
        <taxon>Magnoliopsida</taxon>
        <taxon>Liliopsida</taxon>
        <taxon>Poales</taxon>
        <taxon>Poaceae</taxon>
        <taxon>BOP clade</taxon>
        <taxon>Pooideae</taxon>
        <taxon>Poodae</taxon>
        <taxon>Poeae</taxon>
        <taxon>Poeae Chloroplast Group 2 (Poeae type)</taxon>
        <taxon>Loliodinae</taxon>
        <taxon>Loliinae</taxon>
        <taxon>Lolium</taxon>
    </lineage>
</organism>
<reference evidence="5" key="1">
    <citation type="submission" date="2023-07" db="EMBL/GenBank/DDBJ databases">
        <title>A chromosome-level genome assembly of Lolium multiflorum.</title>
        <authorList>
            <person name="Chen Y."/>
            <person name="Copetti D."/>
            <person name="Kolliker R."/>
            <person name="Studer B."/>
        </authorList>
    </citation>
    <scope>NUCLEOTIDE SEQUENCE</scope>
    <source>
        <strain evidence="5">02402/16</strain>
        <tissue evidence="5">Leaf</tissue>
    </source>
</reference>
<evidence type="ECO:0000313" key="6">
    <source>
        <dbReference type="Proteomes" id="UP001231189"/>
    </source>
</evidence>
<accession>A0AAD8W300</accession>
<dbReference type="SMART" id="SM00473">
    <property type="entry name" value="PAN_AP"/>
    <property type="match status" value="1"/>
</dbReference>
<evidence type="ECO:0000256" key="1">
    <source>
        <dbReference type="ARBA" id="ARBA00022729"/>
    </source>
</evidence>
<comment type="caution">
    <text evidence="5">The sequence shown here is derived from an EMBL/GenBank/DDBJ whole genome shotgun (WGS) entry which is preliminary data.</text>
</comment>
<dbReference type="EMBL" id="JAUUTY010000005">
    <property type="protein sequence ID" value="KAK1632957.1"/>
    <property type="molecule type" value="Genomic_DNA"/>
</dbReference>
<evidence type="ECO:0000259" key="4">
    <source>
        <dbReference type="PROSITE" id="PS50948"/>
    </source>
</evidence>
<proteinExistence type="predicted"/>
<dbReference type="CDD" id="cd01098">
    <property type="entry name" value="PAN_AP_plant"/>
    <property type="match status" value="1"/>
</dbReference>
<dbReference type="GO" id="GO:0048544">
    <property type="term" value="P:recognition of pollen"/>
    <property type="evidence" value="ECO:0007669"/>
    <property type="project" value="InterPro"/>
</dbReference>
<keyword evidence="3" id="KW-1133">Transmembrane helix</keyword>
<dbReference type="PROSITE" id="PS50948">
    <property type="entry name" value="PAN"/>
    <property type="match status" value="1"/>
</dbReference>
<sequence>MPGSNDERLISWKGPGDPSPGRFSYGADPVTALQLLLWDGDQLVARSAVWTGYPVRSDYLAVNTSTELILYQTIIIDNNEEMYLTYNVSDGAPRTRYVLTYYGETQIQVWSDKSSAWALVEKWPSLKCDLYSYCGPYGYCDETAAVPTCKCLDGFEPTTIQEWTAGRFSAGCRRKELLRGCGDGFLALPGMKTPDRFVLVSTGISRLEDCTAECSRDCSCVAYAYTNLSSSSSGGEVTKCMVWTGELLDTGKFTVGPAYATDRLYLRLAGLDADDGKTARSNAVRIVLPLLGSVVLVVICVSLAWIKFKGTYSVSIHAI</sequence>
<protein>
    <recommendedName>
        <fullName evidence="4">Apple domain-containing protein</fullName>
    </recommendedName>
</protein>
<dbReference type="PANTHER" id="PTHR32444:SF118">
    <property type="entry name" value="OS09G0551150 PROTEIN"/>
    <property type="match status" value="1"/>
</dbReference>
<dbReference type="Proteomes" id="UP001231189">
    <property type="component" value="Unassembled WGS sequence"/>
</dbReference>
<dbReference type="InterPro" id="IPR003609">
    <property type="entry name" value="Pan_app"/>
</dbReference>
<keyword evidence="3" id="KW-0472">Membrane</keyword>
<keyword evidence="3" id="KW-0812">Transmembrane</keyword>